<feature type="compositionally biased region" description="Polar residues" evidence="3">
    <location>
        <begin position="1036"/>
        <end position="1056"/>
    </location>
</feature>
<dbReference type="PROSITE" id="PS50102">
    <property type="entry name" value="RRM"/>
    <property type="match status" value="1"/>
</dbReference>
<dbReference type="SMART" id="SM00360">
    <property type="entry name" value="RRM"/>
    <property type="match status" value="2"/>
</dbReference>
<feature type="compositionally biased region" description="Low complexity" evidence="3">
    <location>
        <begin position="71"/>
        <end position="87"/>
    </location>
</feature>
<dbReference type="PANTHER" id="PTHR10501">
    <property type="entry name" value="U1 SMALL NUCLEAR RIBONUCLEOPROTEIN A/U2 SMALL NUCLEAR RIBONUCLEOPROTEIN B"/>
    <property type="match status" value="1"/>
</dbReference>
<gene>
    <name evidence="5" type="ORF">C6P46_003030</name>
</gene>
<feature type="compositionally biased region" description="Low complexity" evidence="3">
    <location>
        <begin position="100"/>
        <end position="117"/>
    </location>
</feature>
<dbReference type="InterPro" id="IPR012677">
    <property type="entry name" value="Nucleotide-bd_a/b_plait_sf"/>
</dbReference>
<dbReference type="InterPro" id="IPR035979">
    <property type="entry name" value="RBD_domain_sf"/>
</dbReference>
<dbReference type="EMBL" id="PUHQ01000023">
    <property type="protein sequence ID" value="KAG0662942.1"/>
    <property type="molecule type" value="Genomic_DNA"/>
</dbReference>
<evidence type="ECO:0000313" key="6">
    <source>
        <dbReference type="Proteomes" id="UP000777482"/>
    </source>
</evidence>
<feature type="region of interest" description="Disordered" evidence="3">
    <location>
        <begin position="657"/>
        <end position="687"/>
    </location>
</feature>
<sequence length="1142" mass="117187">MEQEGAGSSGRETVPPPPDTASPAGPAHSRTTSNSQESTAAPRSGDGPAQSGTGEHRRQPSHGSAQGGSAGWAAARPDSASPIPSASDGGVRSDPSGPTSPASSHARPPSAVSSTSSSHHHPRGLSSPRSNQPSYTSSSLSSAAAFDYDDLLGPRRAHSSTTGPSLSPPSSNEGDKRPPGGGGGSRLRGLGFDSSALSAQPSRSRERERDGRSSSVGGGAADWAAGDMLEDPNAHESEIDETWLHLNAVRLDRPPNSPPIASAAASRATYANPVGDGSSTFTVGSPLSPLVPPFAPSSVSTSSQQSSSARPNPWSSSTSVSSLASLAERTREREASWASSSPGMVSTTSSQRAFPHLSSPSSFSPSPAIPCSSQMASAQAYFSAQTPVQTSSLFSYGSAVQDTPQSAIGTEVYPTRHPSYASTLMPESAPGLEGYQGVDRALLSRFGSLQPGPTASGPGSTSGADSVSSGSVDEVTTVFVVGFPDDMTEREFQNMFTFAEGFEAASLKLPTPTDDEQAPRPSQDDVVPPFSTLPQYLLHATRDPFALPRESTTVSSNGSTSGAASGGGGGTTAPRKQIIGFARFVTRQHALAAADILSGRKVDQEKSMVLKAEMAKKNLHFKKSATPSVVGAPDGTNSTSTPTTATSAALYPATAPLASQQQTTLPRMPTTPISPPSQPAPSSSASSLEAAAASVAAAATTAASAMGGSGPSIPLSALDSATLAKLANVSNLNPAVLAEIARQSALAGPKTPAASTAVQDPYRTVGDGPYPQRRESYSTISGFDAGGGDTYAESIAASSSTASQPQSYSTAAAEGAYGRQPYARAQQYENNPNEPVLGPPSQQTLDQAALVAQAMLRQQQQQQHLQHGARDSTGSARGQPYIPFPTVLGGATAAPQQMPMQSPPLGYAAPRTQNPADMNAPKNTLYVGGLPAVLPSLTGPFSASHLEDSLRNAFSRCPGFKRLQFRSKSNGPIVFVEFVDTAHATRAMQELYGHTLGGLVKGGIRLSYSKNPLGVRSNGVASGNPSPMPLQHASMEGQQSSPYISSPYGNTLSSAAGQFDPFDPHRRPPDPIYGETPSYSSHGGAAAALARSPQTLSPLSQQPNVASSYNTFPSAPPGSQGSPSPSSASLYGGNFSPFSFDP</sequence>
<dbReference type="Proteomes" id="UP000777482">
    <property type="component" value="Unassembled WGS sequence"/>
</dbReference>
<feature type="compositionally biased region" description="Low complexity" evidence="3">
    <location>
        <begin position="297"/>
        <end position="327"/>
    </location>
</feature>
<reference evidence="5 6" key="1">
    <citation type="submission" date="2020-11" db="EMBL/GenBank/DDBJ databases">
        <title>Kefir isolates.</title>
        <authorList>
            <person name="Marcisauskas S."/>
            <person name="Kim Y."/>
            <person name="Blasche S."/>
        </authorList>
    </citation>
    <scope>NUCLEOTIDE SEQUENCE [LARGE SCALE GENOMIC DNA]</scope>
    <source>
        <strain evidence="5 6">KR</strain>
    </source>
</reference>
<feature type="compositionally biased region" description="Low complexity" evidence="3">
    <location>
        <begin position="551"/>
        <end position="563"/>
    </location>
</feature>
<feature type="region of interest" description="Disordered" evidence="3">
    <location>
        <begin position="746"/>
        <end position="773"/>
    </location>
</feature>
<protein>
    <recommendedName>
        <fullName evidence="4">RRM domain-containing protein</fullName>
    </recommendedName>
</protein>
<dbReference type="Gene3D" id="3.30.70.330">
    <property type="match status" value="2"/>
</dbReference>
<feature type="region of interest" description="Disordered" evidence="3">
    <location>
        <begin position="446"/>
        <end position="469"/>
    </location>
</feature>
<comment type="caution">
    <text evidence="5">The sequence shown here is derived from an EMBL/GenBank/DDBJ whole genome shotgun (WGS) entry which is preliminary data.</text>
</comment>
<evidence type="ECO:0000259" key="4">
    <source>
        <dbReference type="PROSITE" id="PS50102"/>
    </source>
</evidence>
<dbReference type="InterPro" id="IPR000504">
    <property type="entry name" value="RRM_dom"/>
</dbReference>
<feature type="compositionally biased region" description="Basic and acidic residues" evidence="3">
    <location>
        <begin position="203"/>
        <end position="212"/>
    </location>
</feature>
<feature type="compositionally biased region" description="Polar residues" evidence="3">
    <location>
        <begin position="29"/>
        <end position="41"/>
    </location>
</feature>
<feature type="compositionally biased region" description="Low complexity" evidence="3">
    <location>
        <begin position="856"/>
        <end position="866"/>
    </location>
</feature>
<evidence type="ECO:0000313" key="5">
    <source>
        <dbReference type="EMBL" id="KAG0662942.1"/>
    </source>
</evidence>
<feature type="region of interest" description="Disordered" evidence="3">
    <location>
        <begin position="856"/>
        <end position="896"/>
    </location>
</feature>
<feature type="compositionally biased region" description="Low complexity" evidence="3">
    <location>
        <begin position="1117"/>
        <end position="1129"/>
    </location>
</feature>
<keyword evidence="1 2" id="KW-0694">RNA-binding</keyword>
<proteinExistence type="predicted"/>
<feature type="compositionally biased region" description="Low complexity" evidence="3">
    <location>
        <begin position="339"/>
        <end position="369"/>
    </location>
</feature>
<feature type="region of interest" description="Disordered" evidence="3">
    <location>
        <begin position="250"/>
        <end position="369"/>
    </location>
</feature>
<evidence type="ECO:0000256" key="3">
    <source>
        <dbReference type="SAM" id="MobiDB-lite"/>
    </source>
</evidence>
<dbReference type="OrthoDB" id="431169at2759"/>
<accession>A0A9P7B7T2</accession>
<feature type="compositionally biased region" description="Low complexity" evidence="3">
    <location>
        <begin position="134"/>
        <end position="146"/>
    </location>
</feature>
<feature type="compositionally biased region" description="Polar residues" evidence="3">
    <location>
        <begin position="1092"/>
        <end position="1112"/>
    </location>
</feature>
<feature type="compositionally biased region" description="Low complexity" evidence="3">
    <location>
        <begin position="159"/>
        <end position="171"/>
    </location>
</feature>
<keyword evidence="6" id="KW-1185">Reference proteome</keyword>
<dbReference type="SUPFAM" id="SSF54928">
    <property type="entry name" value="RNA-binding domain, RBD"/>
    <property type="match status" value="1"/>
</dbReference>
<feature type="compositionally biased region" description="Low complexity" evidence="3">
    <location>
        <begin position="451"/>
        <end position="469"/>
    </location>
</feature>
<feature type="compositionally biased region" description="Low complexity" evidence="3">
    <location>
        <begin position="259"/>
        <end position="273"/>
    </location>
</feature>
<feature type="region of interest" description="Disordered" evidence="3">
    <location>
        <begin position="547"/>
        <end position="572"/>
    </location>
</feature>
<feature type="region of interest" description="Disordered" evidence="3">
    <location>
        <begin position="1017"/>
        <end position="1142"/>
    </location>
</feature>
<evidence type="ECO:0000256" key="1">
    <source>
        <dbReference type="ARBA" id="ARBA00022884"/>
    </source>
</evidence>
<feature type="domain" description="RRM" evidence="4">
    <location>
        <begin position="923"/>
        <end position="1011"/>
    </location>
</feature>
<evidence type="ECO:0000256" key="2">
    <source>
        <dbReference type="PROSITE-ProRule" id="PRU00176"/>
    </source>
</evidence>
<name>A0A9P7B7T2_RHOMI</name>
<feature type="region of interest" description="Disordered" evidence="3">
    <location>
        <begin position="1"/>
        <end position="236"/>
    </location>
</feature>
<feature type="region of interest" description="Disordered" evidence="3">
    <location>
        <begin position="509"/>
        <end position="529"/>
    </location>
</feature>
<dbReference type="AlphaFoldDB" id="A0A9P7B7T2"/>
<dbReference type="GO" id="GO:0003723">
    <property type="term" value="F:RNA binding"/>
    <property type="evidence" value="ECO:0007669"/>
    <property type="project" value="UniProtKB-UniRule"/>
</dbReference>
<dbReference type="Pfam" id="PF00076">
    <property type="entry name" value="RRM_1"/>
    <property type="match status" value="1"/>
</dbReference>
<organism evidence="5 6">
    <name type="scientific">Rhodotorula mucilaginosa</name>
    <name type="common">Yeast</name>
    <name type="synonym">Rhodotorula rubra</name>
    <dbReference type="NCBI Taxonomy" id="5537"/>
    <lineage>
        <taxon>Eukaryota</taxon>
        <taxon>Fungi</taxon>
        <taxon>Dikarya</taxon>
        <taxon>Basidiomycota</taxon>
        <taxon>Pucciniomycotina</taxon>
        <taxon>Microbotryomycetes</taxon>
        <taxon>Sporidiobolales</taxon>
        <taxon>Sporidiobolaceae</taxon>
        <taxon>Rhodotorula</taxon>
    </lineage>
</organism>